<sequence length="131" mass="14082">MSAYLKVFVRSVSTQGYDGATLLIRAQPQKKLEVLREALTHGLQVYTSGLVGGPTSTPAEPQEYSIIAVDETVVKCNGAPVFGRRLTLRSDIPCGSLSPSPGPRLTQASVETRRCLGNPVILTRVLDSVTR</sequence>
<protein>
    <submittedName>
        <fullName evidence="1">Uncharacterized protein</fullName>
    </submittedName>
</protein>
<name>A0A2R6C964_9ARCH</name>
<evidence type="ECO:0000313" key="1">
    <source>
        <dbReference type="EMBL" id="PSO07306.1"/>
    </source>
</evidence>
<dbReference type="AlphaFoldDB" id="A0A2R6C964"/>
<proteinExistence type="predicted"/>
<gene>
    <name evidence="1" type="ORF">B9Q04_11590</name>
</gene>
<accession>A0A2R6C964</accession>
<dbReference type="Proteomes" id="UP000242015">
    <property type="component" value="Unassembled WGS sequence"/>
</dbReference>
<organism evidence="1 2">
    <name type="scientific">Candidatus Marsarchaeota G2 archaeon BE_D</name>
    <dbReference type="NCBI Taxonomy" id="1978158"/>
    <lineage>
        <taxon>Archaea</taxon>
        <taxon>Candidatus Marsarchaeota</taxon>
        <taxon>Candidatus Marsarchaeota group 2</taxon>
    </lineage>
</organism>
<dbReference type="EMBL" id="NEXF01000280">
    <property type="protein sequence ID" value="PSO07306.1"/>
    <property type="molecule type" value="Genomic_DNA"/>
</dbReference>
<evidence type="ECO:0000313" key="2">
    <source>
        <dbReference type="Proteomes" id="UP000242015"/>
    </source>
</evidence>
<comment type="caution">
    <text evidence="1">The sequence shown here is derived from an EMBL/GenBank/DDBJ whole genome shotgun (WGS) entry which is preliminary data.</text>
</comment>
<reference evidence="1 2" key="1">
    <citation type="submission" date="2017-04" db="EMBL/GenBank/DDBJ databases">
        <title>Novel microbial lineages endemic to geothermal iron-oxide mats fill important gaps in the evolutionary history of Archaea.</title>
        <authorList>
            <person name="Jay Z.J."/>
            <person name="Beam J.P."/>
            <person name="Dlakic M."/>
            <person name="Rusch D.B."/>
            <person name="Kozubal M.A."/>
            <person name="Inskeep W.P."/>
        </authorList>
    </citation>
    <scope>NUCLEOTIDE SEQUENCE [LARGE SCALE GENOMIC DNA]</scope>
    <source>
        <strain evidence="1">BE_D</strain>
    </source>
</reference>